<dbReference type="EMBL" id="JXQK01000051">
    <property type="protein sequence ID" value="KIP62753.1"/>
    <property type="molecule type" value="Genomic_DNA"/>
</dbReference>
<reference evidence="1 2" key="1">
    <citation type="submission" date="2015-01" db="EMBL/GenBank/DDBJ databases">
        <title>Comparative genomics of non-oral Prevotella species.</title>
        <authorList>
            <person name="Accetto T."/>
            <person name="Nograsek B."/>
            <person name="Avgustin G."/>
        </authorList>
    </citation>
    <scope>NUCLEOTIDE SEQUENCE [LARGE SCALE GENOMIC DNA]</scope>
    <source>
        <strain evidence="1 2">P5-119</strain>
    </source>
</reference>
<dbReference type="Proteomes" id="UP000032046">
    <property type="component" value="Unassembled WGS sequence"/>
</dbReference>
<comment type="caution">
    <text evidence="1">The sequence shown here is derived from an EMBL/GenBank/DDBJ whole genome shotgun (WGS) entry which is preliminary data.</text>
</comment>
<dbReference type="RefSeq" id="WP_042518892.1">
    <property type="nucleotide sequence ID" value="NZ_JXQK01000051.1"/>
</dbReference>
<proteinExistence type="predicted"/>
<name>A0A0D0IUG5_9BACT</name>
<protein>
    <submittedName>
        <fullName evidence="1">Uncharacterized protein</fullName>
    </submittedName>
</protein>
<evidence type="ECO:0000313" key="1">
    <source>
        <dbReference type="EMBL" id="KIP62753.1"/>
    </source>
</evidence>
<dbReference type="AlphaFoldDB" id="A0A0D0IUG5"/>
<evidence type="ECO:0000313" key="2">
    <source>
        <dbReference type="Proteomes" id="UP000032046"/>
    </source>
</evidence>
<gene>
    <name evidence="1" type="ORF">ST44_05890</name>
</gene>
<accession>A0A0D0IUG5</accession>
<keyword evidence="2" id="KW-1185">Reference proteome</keyword>
<sequence>MKYETIFRANNVNGNIMSNVEVTKDGRHYYPNDDLWNILIENGYWSYSSNLSGNIDFVDEDVQLWINASKHRALAWIGPKHLETMDDLATDIEIPDSIPGIANVEMVYIVCKRWSGGFTIPNTVKNIFIDKFSLDYYGEDFLSENGGNIVIGKDNPYLHCENGYAIYTKDKKTLLDFTRCEELLPYKLIEGVETNRKFAFLNMKFIPRCLEVPVSMKSLNVRCVEKMGVFPIDINCKGAIKELNIPLDASAVINNYIEDVDCVDRDKQNDCRLVFKAPIPDESPAVEGCFFLTAAGAATNKYPRRKPWSRKIMVKGYDIESVSPITLKCYDEHIGCQVRLKDKHVECDSYYVYESVDIVLNKLRQCGIADVPVA</sequence>
<organism evidence="1 2">
    <name type="scientific">Prevotella pectinovora</name>
    <dbReference type="NCBI Taxonomy" id="1602169"/>
    <lineage>
        <taxon>Bacteria</taxon>
        <taxon>Pseudomonadati</taxon>
        <taxon>Bacteroidota</taxon>
        <taxon>Bacteroidia</taxon>
        <taxon>Bacteroidales</taxon>
        <taxon>Prevotellaceae</taxon>
        <taxon>Prevotella</taxon>
    </lineage>
</organism>